<evidence type="ECO:0000259" key="2">
    <source>
        <dbReference type="Pfam" id="PF00085"/>
    </source>
</evidence>
<reference evidence="3 4" key="1">
    <citation type="submission" date="2024-05" db="EMBL/GenBank/DDBJ databases">
        <title>Genome sequencing and assembly of Indian major carp, Cirrhinus mrigala (Hamilton, 1822).</title>
        <authorList>
            <person name="Mohindra V."/>
            <person name="Chowdhury L.M."/>
            <person name="Lal K."/>
            <person name="Jena J.K."/>
        </authorList>
    </citation>
    <scope>NUCLEOTIDE SEQUENCE [LARGE SCALE GENOMIC DNA]</scope>
    <source>
        <strain evidence="3">CM1030</strain>
        <tissue evidence="3">Blood</tissue>
    </source>
</reference>
<dbReference type="Proteomes" id="UP001529510">
    <property type="component" value="Unassembled WGS sequence"/>
</dbReference>
<dbReference type="EMBL" id="JAMKFB020000001">
    <property type="protein sequence ID" value="KAL0204144.1"/>
    <property type="molecule type" value="Genomic_DNA"/>
</dbReference>
<dbReference type="AlphaFoldDB" id="A0ABD0S047"/>
<sequence>PIYAEVAGLLKNESSEIRLAKVDGDEEKELASEFHVASFPTLKFFKDGNRQNATDFS</sequence>
<dbReference type="SUPFAM" id="SSF52833">
    <property type="entry name" value="Thioredoxin-like"/>
    <property type="match status" value="1"/>
</dbReference>
<dbReference type="PANTHER" id="PTHR18929">
    <property type="entry name" value="PROTEIN DISULFIDE ISOMERASE"/>
    <property type="match status" value="1"/>
</dbReference>
<dbReference type="Pfam" id="PF00085">
    <property type="entry name" value="Thioredoxin"/>
    <property type="match status" value="1"/>
</dbReference>
<protein>
    <recommendedName>
        <fullName evidence="2">Thioredoxin domain-containing protein</fullName>
    </recommendedName>
</protein>
<feature type="non-terminal residue" evidence="3">
    <location>
        <position position="57"/>
    </location>
</feature>
<comment type="caution">
    <text evidence="3">The sequence shown here is derived from an EMBL/GenBank/DDBJ whole genome shotgun (WGS) entry which is preliminary data.</text>
</comment>
<dbReference type="InterPro" id="IPR013766">
    <property type="entry name" value="Thioredoxin_domain"/>
</dbReference>
<gene>
    <name evidence="3" type="ORF">M9458_002162</name>
</gene>
<organism evidence="3 4">
    <name type="scientific">Cirrhinus mrigala</name>
    <name type="common">Mrigala</name>
    <dbReference type="NCBI Taxonomy" id="683832"/>
    <lineage>
        <taxon>Eukaryota</taxon>
        <taxon>Metazoa</taxon>
        <taxon>Chordata</taxon>
        <taxon>Craniata</taxon>
        <taxon>Vertebrata</taxon>
        <taxon>Euteleostomi</taxon>
        <taxon>Actinopterygii</taxon>
        <taxon>Neopterygii</taxon>
        <taxon>Teleostei</taxon>
        <taxon>Ostariophysi</taxon>
        <taxon>Cypriniformes</taxon>
        <taxon>Cyprinidae</taxon>
        <taxon>Labeoninae</taxon>
        <taxon>Labeonini</taxon>
        <taxon>Cirrhinus</taxon>
    </lineage>
</organism>
<dbReference type="PANTHER" id="PTHR18929:SF93">
    <property type="entry name" value="PROTEIN DISULFIDE-ISOMERASE A2"/>
    <property type="match status" value="1"/>
</dbReference>
<proteinExistence type="inferred from homology"/>
<comment type="similarity">
    <text evidence="1">Belongs to the protein disulfide isomerase family.</text>
</comment>
<evidence type="ECO:0000313" key="4">
    <source>
        <dbReference type="Proteomes" id="UP001529510"/>
    </source>
</evidence>
<dbReference type="CDD" id="cd02961">
    <property type="entry name" value="PDI_a_family"/>
    <property type="match status" value="1"/>
</dbReference>
<evidence type="ECO:0000256" key="1">
    <source>
        <dbReference type="ARBA" id="ARBA00006347"/>
    </source>
</evidence>
<accession>A0ABD0S047</accession>
<dbReference type="Gene3D" id="3.40.30.10">
    <property type="entry name" value="Glutaredoxin"/>
    <property type="match status" value="1"/>
</dbReference>
<evidence type="ECO:0000313" key="3">
    <source>
        <dbReference type="EMBL" id="KAL0204144.1"/>
    </source>
</evidence>
<keyword evidence="4" id="KW-1185">Reference proteome</keyword>
<feature type="domain" description="Thioredoxin" evidence="2">
    <location>
        <begin position="1"/>
        <end position="53"/>
    </location>
</feature>
<feature type="non-terminal residue" evidence="3">
    <location>
        <position position="1"/>
    </location>
</feature>
<name>A0ABD0S047_CIRMR</name>
<dbReference type="InterPro" id="IPR036249">
    <property type="entry name" value="Thioredoxin-like_sf"/>
</dbReference>